<dbReference type="EMBL" id="JACCJZ010000019">
    <property type="protein sequence ID" value="NYZ63519.1"/>
    <property type="molecule type" value="Genomic_DNA"/>
</dbReference>
<name>A0A7Z0QRI7_9GAMM</name>
<keyword evidence="2" id="KW-1185">Reference proteome</keyword>
<evidence type="ECO:0000313" key="2">
    <source>
        <dbReference type="Proteomes" id="UP000589896"/>
    </source>
</evidence>
<accession>A0A7Z0QRI7</accession>
<sequence>MPLPELDDAEDGDCRTASNIVMNDRGGFIEDQGTAEGPAVRHSELGDPRCMGIGIWMPVRQSG</sequence>
<proteinExistence type="predicted"/>
<reference evidence="1 2" key="1">
    <citation type="submission" date="2020-07" db="EMBL/GenBank/DDBJ databases">
        <title>isolation of Luteimonas sp. SJ-16.</title>
        <authorList>
            <person name="Huang X.-X."/>
            <person name="Xu L."/>
            <person name="Sun J.-Q."/>
        </authorList>
    </citation>
    <scope>NUCLEOTIDE SEQUENCE [LARGE SCALE GENOMIC DNA]</scope>
    <source>
        <strain evidence="1 2">SJ-16</strain>
    </source>
</reference>
<comment type="caution">
    <text evidence="1">The sequence shown here is derived from an EMBL/GenBank/DDBJ whole genome shotgun (WGS) entry which is preliminary data.</text>
</comment>
<dbReference type="Proteomes" id="UP000589896">
    <property type="component" value="Unassembled WGS sequence"/>
</dbReference>
<organism evidence="1 2">
    <name type="scientific">Luteimonas deserti</name>
    <dbReference type="NCBI Taxonomy" id="2752306"/>
    <lineage>
        <taxon>Bacteria</taxon>
        <taxon>Pseudomonadati</taxon>
        <taxon>Pseudomonadota</taxon>
        <taxon>Gammaproteobacteria</taxon>
        <taxon>Lysobacterales</taxon>
        <taxon>Lysobacteraceae</taxon>
        <taxon>Luteimonas</taxon>
    </lineage>
</organism>
<dbReference type="AlphaFoldDB" id="A0A7Z0QRI7"/>
<gene>
    <name evidence="1" type="ORF">H0E82_12230</name>
</gene>
<evidence type="ECO:0000313" key="1">
    <source>
        <dbReference type="EMBL" id="NYZ63519.1"/>
    </source>
</evidence>
<protein>
    <submittedName>
        <fullName evidence="1">Uncharacterized protein</fullName>
    </submittedName>
</protein>